<feature type="transmembrane region" description="Helical" evidence="1">
    <location>
        <begin position="133"/>
        <end position="151"/>
    </location>
</feature>
<evidence type="ECO:0008006" key="5">
    <source>
        <dbReference type="Google" id="ProtNLM"/>
    </source>
</evidence>
<evidence type="ECO:0000313" key="4">
    <source>
        <dbReference type="Proteomes" id="UP000199663"/>
    </source>
</evidence>
<keyword evidence="1" id="KW-0472">Membrane</keyword>
<comment type="caution">
    <text evidence="3">The sequence shown here is derived from an EMBL/GenBank/DDBJ whole genome shotgun (WGS) entry which is preliminary data.</text>
</comment>
<keyword evidence="1" id="KW-1133">Transmembrane helix</keyword>
<feature type="signal peptide" evidence="2">
    <location>
        <begin position="1"/>
        <end position="27"/>
    </location>
</feature>
<dbReference type="Proteomes" id="UP000199663">
    <property type="component" value="Unassembled WGS sequence"/>
</dbReference>
<evidence type="ECO:0000313" key="3">
    <source>
        <dbReference type="EMBL" id="SDY97711.1"/>
    </source>
</evidence>
<feature type="transmembrane region" description="Helical" evidence="1">
    <location>
        <begin position="160"/>
        <end position="179"/>
    </location>
</feature>
<dbReference type="InterPro" id="IPR011990">
    <property type="entry name" value="TPR-like_helical_dom_sf"/>
</dbReference>
<protein>
    <recommendedName>
        <fullName evidence="5">SH3 domain-containing protein</fullName>
    </recommendedName>
</protein>
<keyword evidence="2" id="KW-0732">Signal</keyword>
<dbReference type="EMBL" id="FNQC01000004">
    <property type="protein sequence ID" value="SDY97711.1"/>
    <property type="molecule type" value="Genomic_DNA"/>
</dbReference>
<reference evidence="3 4" key="1">
    <citation type="submission" date="2016-10" db="EMBL/GenBank/DDBJ databases">
        <authorList>
            <person name="Varghese N."/>
            <person name="Submissions S."/>
        </authorList>
    </citation>
    <scope>NUCLEOTIDE SEQUENCE [LARGE SCALE GENOMIC DNA]</scope>
    <source>
        <strain evidence="3 4">DSM 17997</strain>
    </source>
</reference>
<evidence type="ECO:0000256" key="2">
    <source>
        <dbReference type="SAM" id="SignalP"/>
    </source>
</evidence>
<dbReference type="SUPFAM" id="SSF48452">
    <property type="entry name" value="TPR-like"/>
    <property type="match status" value="1"/>
</dbReference>
<evidence type="ECO:0000256" key="1">
    <source>
        <dbReference type="SAM" id="Phobius"/>
    </source>
</evidence>
<organism evidence="3 4">
    <name type="scientific">Rhodonellum ikkaensis</name>
    <dbReference type="NCBI Taxonomy" id="336829"/>
    <lineage>
        <taxon>Bacteria</taxon>
        <taxon>Pseudomonadati</taxon>
        <taxon>Bacteroidota</taxon>
        <taxon>Cytophagia</taxon>
        <taxon>Cytophagales</taxon>
        <taxon>Cytophagaceae</taxon>
        <taxon>Rhodonellum</taxon>
    </lineage>
</organism>
<dbReference type="Gene3D" id="1.25.40.10">
    <property type="entry name" value="Tetratricopeptide repeat domain"/>
    <property type="match status" value="1"/>
</dbReference>
<proteinExistence type="predicted"/>
<sequence length="242" mass="27478">MPNLNRIFLTKFTIFLFAFSQSFNCQANISKLQNADSLFSSKNYQEAMIGYEEILEKDESFSSAMLLKMAFISEGKGDFAKASFFLTKYYDVNPNPRVITKIKSLTQQTNLVGYDLSDRDRFFKFLTDLREEITAALALLLIISLILLVIFKSKANKPKYYLPTAVLLILVFVSNNFLVGKPRGIVTGSPTLIMDRPTAGGNLIVNVDPGHRVIIKSSKDIWYEIKWGDKIGYVKKENITRL</sequence>
<gene>
    <name evidence="3" type="ORF">SAMN05444412_104135</name>
</gene>
<dbReference type="RefSeq" id="WP_019598072.1">
    <property type="nucleotide sequence ID" value="NZ_FNQC01000004.1"/>
</dbReference>
<feature type="chain" id="PRO_5047078984" description="SH3 domain-containing protein" evidence="2">
    <location>
        <begin position="28"/>
        <end position="242"/>
    </location>
</feature>
<name>A0A1H3P9G2_9BACT</name>
<accession>A0A1H3P9G2</accession>
<keyword evidence="4" id="KW-1185">Reference proteome</keyword>
<keyword evidence="1" id="KW-0812">Transmembrane</keyword>